<dbReference type="Proteomes" id="UP000249799">
    <property type="component" value="Chromosome"/>
</dbReference>
<dbReference type="KEGG" id="bsed:DN745_13460"/>
<accession>A0A2Z4FNJ1</accession>
<sequence>MDIDVLYRPVNSVARVRLQTGERIVAEPSAMIGMSTSVSMTTGMRGSSQGNGGGLLGKIAGAAKSMLAGESFFTNTFTANSPGEVLLAPALSGDIIVEELPQRGITMQSGAYVANTPGVDIQTKIGGGVTFFGGEGMFVLKATPSAPGQKVVIASFGGIEEMQVDGSMVVDNGHLVAWDSGLDLSLHKAATGWIGSFLSGEGKVFHINGQGRVWIQTRQPIGFGRAIASLLPPRQ</sequence>
<protein>
    <submittedName>
        <fullName evidence="1">TIGR00266 family protein</fullName>
    </submittedName>
</protein>
<reference evidence="1 2" key="1">
    <citation type="submission" date="2018-06" db="EMBL/GenBank/DDBJ databases">
        <title>Lujinxingia sediminis gen. nov. sp. nov., a new facultative anaerobic member of the class Deltaproteobacteria, and proposal of Lujinxingaceae fam. nov.</title>
        <authorList>
            <person name="Guo L.-Y."/>
            <person name="Li C.-M."/>
            <person name="Wang S."/>
            <person name="Du Z.-J."/>
        </authorList>
    </citation>
    <scope>NUCLEOTIDE SEQUENCE [LARGE SCALE GENOMIC DNA]</scope>
    <source>
        <strain evidence="1 2">FA350</strain>
    </source>
</reference>
<dbReference type="NCBIfam" id="TIGR00266">
    <property type="entry name" value="TIGR00266 family protein"/>
    <property type="match status" value="1"/>
</dbReference>
<dbReference type="OrthoDB" id="9779518at2"/>
<dbReference type="InterPro" id="IPR016031">
    <property type="entry name" value="Trp_RNA-bd_attenuator-like_dom"/>
</dbReference>
<dbReference type="PANTHER" id="PTHR43657:SF1">
    <property type="entry name" value="ALTERED INHERITANCE OF MITOCHONDRIA PROTEIN 24, MITOCHONDRIAL"/>
    <property type="match status" value="1"/>
</dbReference>
<dbReference type="PANTHER" id="PTHR43657">
    <property type="entry name" value="TRYPTOPHAN RNA-BINDING ATTENUATOR PROTEIN-LIKE PROTEIN"/>
    <property type="match status" value="1"/>
</dbReference>
<proteinExistence type="predicted"/>
<dbReference type="RefSeq" id="WP_111335622.1">
    <property type="nucleotide sequence ID" value="NZ_CP030032.1"/>
</dbReference>
<gene>
    <name evidence="1" type="ORF">DN745_13460</name>
</gene>
<dbReference type="EMBL" id="CP030032">
    <property type="protein sequence ID" value="AWV90284.1"/>
    <property type="molecule type" value="Genomic_DNA"/>
</dbReference>
<dbReference type="InterPro" id="IPR036983">
    <property type="entry name" value="AIM24_sf"/>
</dbReference>
<organism evidence="1 2">
    <name type="scientific">Bradymonas sediminis</name>
    <dbReference type="NCBI Taxonomy" id="1548548"/>
    <lineage>
        <taxon>Bacteria</taxon>
        <taxon>Deltaproteobacteria</taxon>
        <taxon>Bradymonadales</taxon>
        <taxon>Bradymonadaceae</taxon>
        <taxon>Bradymonas</taxon>
    </lineage>
</organism>
<dbReference type="Pfam" id="PF01987">
    <property type="entry name" value="AIM24"/>
    <property type="match status" value="1"/>
</dbReference>
<evidence type="ECO:0000313" key="2">
    <source>
        <dbReference type="Proteomes" id="UP000249799"/>
    </source>
</evidence>
<name>A0A2Z4FNJ1_9DELT</name>
<dbReference type="InterPro" id="IPR002838">
    <property type="entry name" value="AIM24"/>
</dbReference>
<dbReference type="AlphaFoldDB" id="A0A2Z4FNJ1"/>
<evidence type="ECO:0000313" key="1">
    <source>
        <dbReference type="EMBL" id="AWV90284.1"/>
    </source>
</evidence>
<dbReference type="SUPFAM" id="SSF51219">
    <property type="entry name" value="TRAP-like"/>
    <property type="match status" value="1"/>
</dbReference>
<keyword evidence="2" id="KW-1185">Reference proteome</keyword>
<dbReference type="Gene3D" id="3.60.160.10">
    <property type="entry name" value="Mitochondrial biogenesis AIM24"/>
    <property type="match status" value="1"/>
</dbReference>